<evidence type="ECO:0000313" key="3">
    <source>
        <dbReference type="Proteomes" id="UP000016721"/>
    </source>
</evidence>
<proteinExistence type="predicted"/>
<dbReference type="SUPFAM" id="SSF53067">
    <property type="entry name" value="Actin-like ATPase domain"/>
    <property type="match status" value="2"/>
</dbReference>
<dbReference type="STRING" id="1294142.CINTURNW_0267"/>
<dbReference type="AlphaFoldDB" id="U2NTX9"/>
<organism evidence="2 3">
    <name type="scientific">Clostridium intestinale URNW</name>
    <dbReference type="NCBI Taxonomy" id="1294142"/>
    <lineage>
        <taxon>Bacteria</taxon>
        <taxon>Bacillati</taxon>
        <taxon>Bacillota</taxon>
        <taxon>Clostridia</taxon>
        <taxon>Eubacteriales</taxon>
        <taxon>Clostridiaceae</taxon>
        <taxon>Clostridium</taxon>
    </lineage>
</organism>
<dbReference type="eggNOG" id="COG4972">
    <property type="taxonomic scope" value="Bacteria"/>
</dbReference>
<dbReference type="Gene3D" id="3.30.1490.300">
    <property type="match status" value="1"/>
</dbReference>
<dbReference type="InterPro" id="IPR043129">
    <property type="entry name" value="ATPase_NBD"/>
</dbReference>
<dbReference type="PATRIC" id="fig|1294142.3.peg.266"/>
<sequence>MGENKLKDLMNMDLGQLKNKLLKKPVSEKKKPAKRRKEINRKVVSFDIGSEFTKIVIGKYYNGKLEIEYMDIIETPEEVVLDGNLVNMPILTNFIKKHLSEKNIKVKDGICTNNSTLAINREIVIPAVEDNEMDTLVKYEIQQYLPINMDDYIIQYNVLETFKLEDQEKFKTLVVTYPEKMASNYYKLLSEINLKPLALDITYNSLNKLINYSNKINNSSKEIKEGIVFIDMGANSLDVNIYKNGKLEFTRIIKSGGSNIDVLLSKELKVSVRDAEIEKKNKGYLVEAVSEGSQDLVNVIVREVVDEWLSELERIIQFYKNKKVGNTIEKIYLYGGSSNIRGIEKYMYSKFDIETERVSTINNVDLKLNLAAESIDRYLNAIGAIIRL</sequence>
<evidence type="ECO:0000313" key="2">
    <source>
        <dbReference type="EMBL" id="ERK32336.1"/>
    </source>
</evidence>
<dbReference type="OrthoDB" id="5291956at2"/>
<protein>
    <submittedName>
        <fullName evidence="2">Type IV pilus assembly protein PilM</fullName>
    </submittedName>
</protein>
<reference evidence="2 3" key="1">
    <citation type="journal article" date="2013" name="Genome Announc.">
        <title>Draft Genome Sequence of the Hydrogen- and Ethanol-Producing Bacterium Clostridium intestinale Strain URNW.</title>
        <authorList>
            <person name="Lal S."/>
            <person name="Ramachandran U."/>
            <person name="Zhang X."/>
            <person name="Sparling R."/>
            <person name="Levin D.B."/>
        </authorList>
    </citation>
    <scope>NUCLEOTIDE SEQUENCE [LARGE SCALE GENOMIC DNA]</scope>
    <source>
        <strain evidence="2 3">URNW</strain>
    </source>
</reference>
<dbReference type="InterPro" id="IPR003494">
    <property type="entry name" value="SHS2_FtsA"/>
</dbReference>
<keyword evidence="3" id="KW-1185">Reference proteome</keyword>
<dbReference type="CDD" id="cd24049">
    <property type="entry name" value="ASKHA_NBD_PilM"/>
    <property type="match status" value="1"/>
</dbReference>
<evidence type="ECO:0000259" key="1">
    <source>
        <dbReference type="SMART" id="SM00842"/>
    </source>
</evidence>
<feature type="domain" description="SHS2" evidence="1">
    <location>
        <begin position="43"/>
        <end position="205"/>
    </location>
</feature>
<comment type="caution">
    <text evidence="2">The sequence shown here is derived from an EMBL/GenBank/DDBJ whole genome shotgun (WGS) entry which is preliminary data.</text>
</comment>
<dbReference type="InterPro" id="IPR050696">
    <property type="entry name" value="FtsA/MreB"/>
</dbReference>
<dbReference type="EMBL" id="APJA01000004">
    <property type="protein sequence ID" value="ERK32336.1"/>
    <property type="molecule type" value="Genomic_DNA"/>
</dbReference>
<dbReference type="PIRSF" id="PIRSF019169">
    <property type="entry name" value="PilM"/>
    <property type="match status" value="1"/>
</dbReference>
<dbReference type="Gene3D" id="3.30.420.40">
    <property type="match status" value="2"/>
</dbReference>
<dbReference type="Proteomes" id="UP000016721">
    <property type="component" value="Unassembled WGS sequence"/>
</dbReference>
<dbReference type="GO" id="GO:0051301">
    <property type="term" value="P:cell division"/>
    <property type="evidence" value="ECO:0007669"/>
    <property type="project" value="InterPro"/>
</dbReference>
<dbReference type="SMART" id="SM00842">
    <property type="entry name" value="FtsA"/>
    <property type="match status" value="1"/>
</dbReference>
<dbReference type="RefSeq" id="WP_021800354.1">
    <property type="nucleotide sequence ID" value="NZ_KI273145.1"/>
</dbReference>
<dbReference type="Pfam" id="PF11104">
    <property type="entry name" value="PilM_2"/>
    <property type="match status" value="1"/>
</dbReference>
<dbReference type="PANTHER" id="PTHR32432:SF3">
    <property type="entry name" value="ETHANOLAMINE UTILIZATION PROTEIN EUTJ"/>
    <property type="match status" value="1"/>
</dbReference>
<dbReference type="InterPro" id="IPR005883">
    <property type="entry name" value="PilM"/>
</dbReference>
<dbReference type="HOGENOM" id="CLU_050686_3_1_9"/>
<accession>U2NTX9</accession>
<name>U2NTX9_9CLOT</name>
<dbReference type="PANTHER" id="PTHR32432">
    <property type="entry name" value="CELL DIVISION PROTEIN FTSA-RELATED"/>
    <property type="match status" value="1"/>
</dbReference>
<gene>
    <name evidence="2" type="ORF">CINTURNW_0267</name>
</gene>